<dbReference type="Gene3D" id="1.10.1200.10">
    <property type="entry name" value="ACP-like"/>
    <property type="match status" value="1"/>
</dbReference>
<organism evidence="3 4">
    <name type="scientific">Streptomyces luomodiensis</name>
    <dbReference type="NCBI Taxonomy" id="3026192"/>
    <lineage>
        <taxon>Bacteria</taxon>
        <taxon>Bacillati</taxon>
        <taxon>Actinomycetota</taxon>
        <taxon>Actinomycetes</taxon>
        <taxon>Kitasatosporales</taxon>
        <taxon>Streptomycetaceae</taxon>
        <taxon>Streptomyces</taxon>
    </lineage>
</organism>
<dbReference type="EMBL" id="CP117522">
    <property type="protein sequence ID" value="WNE94157.1"/>
    <property type="molecule type" value="Genomic_DNA"/>
</dbReference>
<proteinExistence type="predicted"/>
<dbReference type="PROSITE" id="PS00455">
    <property type="entry name" value="AMP_BINDING"/>
    <property type="match status" value="1"/>
</dbReference>
<evidence type="ECO:0000313" key="3">
    <source>
        <dbReference type="EMBL" id="WNE94157.1"/>
    </source>
</evidence>
<dbReference type="Pfam" id="PF00501">
    <property type="entry name" value="AMP-binding"/>
    <property type="match status" value="1"/>
</dbReference>
<dbReference type="SUPFAM" id="SSF52777">
    <property type="entry name" value="CoA-dependent acyltransferases"/>
    <property type="match status" value="1"/>
</dbReference>
<dbReference type="InterPro" id="IPR009081">
    <property type="entry name" value="PP-bd_ACP"/>
</dbReference>
<dbReference type="RefSeq" id="WP_311033647.1">
    <property type="nucleotide sequence ID" value="NZ_CP117522.1"/>
</dbReference>
<dbReference type="SUPFAM" id="SSF56801">
    <property type="entry name" value="Acetyl-CoA synthetase-like"/>
    <property type="match status" value="1"/>
</dbReference>
<dbReference type="Gene3D" id="3.40.50.980">
    <property type="match status" value="2"/>
</dbReference>
<evidence type="ECO:0000256" key="1">
    <source>
        <dbReference type="SAM" id="MobiDB-lite"/>
    </source>
</evidence>
<dbReference type="NCBIfam" id="TIGR01733">
    <property type="entry name" value="AA-adenyl-dom"/>
    <property type="match status" value="1"/>
</dbReference>
<dbReference type="Gene3D" id="3.30.300.30">
    <property type="match status" value="1"/>
</dbReference>
<sequence length="1090" mass="116425">MSDDPKTLAFTRVPRWTPPSQAETGTAVHGVRLDAELADALAVTATRLNTTLPALLLAGHARVLATVAAERSLLIGCVPQDGPGPAGPLSLSVTDSTWAELAAHAAKALEEVRPAEGIRPEAVLDLSGLAGDEPTPAPGHDPSAAPDDGAVLRVAWTRDAQGLALRVLHDRAAVDGTYARRLAGYHLAALRLLVADPHGSHERKSLLSPEETEKQLHGLAGPRVELPEATFVDLFQQRARDCPDAIAVEHGSVRWTYRELEHRANRIAHTLLTAGVAREDVVAVVMDRSPDWIAAALGVFLAGGVYLPVRPDFPVERVVTQLERSACAVALTEPGSEKLVRAASARLAAPLTTLSVRRIQSRGGLTEPPGVPVTPGQAAYIYFTSGSTGSPKGALCEHAGFLNHLYAKIEDTGMTAGAGDVVAQIASQCFDISLWQFAAPLLLGGTVRIVDTATQLDVGAFVEEIVQGRVTVLQIVPSYLEVLLTHLEQHPRPLDALRSVSVTGEALGYESVQRWFAAYPDIQLVNAYGATETSDDPMHEVLRGVPERDFVTVGRALRNVHTYVLDENLALAPLGTPGEIAFAGVCVGRGYINDEERTREAFVPDPFRPGNRMYRTGDFGRWLPEDRLEFLGRRDAQVKIRGFRIEIGEIENRLLSMPGVREAAVVTEGDVGEERVLVAFFSGADEVSAEGVRAFLATVVPDYMVPTHIHRVDRLPLTENGKVDKKALARPAGEGAGRAGHVPPSTPAEQRLAALWADVLGIPPERIGRADDFFELGGTSLAAVRLLVRLDRALSLKDLAANPVLADCAAALEPRGRGAFARPVHTRLLQPLSSVPDPHHTLVCFPFAGGNALNFRPLAAELQRDGVAVLGVEPPGHDFAGDGEPMQDVPTLARWVRDEITAQVSTPVTIWGHSTGAAAALETARLLAEADRPVERFFIGALLLGDAGTLAAEMAQAATADTQGLLTRLRAGEVYAELDELGPERAEVVARAYQHDVLTAGSHLRAVREDPDGYRLDAPVEVVVARDDAATAAFAEGHGGWKAVSDRITLHQLDGGGHYFVRARPAETAALVRRACAAPPEPGDRPGLAS</sequence>
<protein>
    <submittedName>
        <fullName evidence="3">Amino acid adenylation domain-containing protein</fullName>
    </submittedName>
</protein>
<dbReference type="Pfam" id="PF13193">
    <property type="entry name" value="AMP-binding_C"/>
    <property type="match status" value="1"/>
</dbReference>
<dbReference type="InterPro" id="IPR010071">
    <property type="entry name" value="AA_adenyl_dom"/>
</dbReference>
<dbReference type="InterPro" id="IPR036736">
    <property type="entry name" value="ACP-like_sf"/>
</dbReference>
<dbReference type="InterPro" id="IPR000873">
    <property type="entry name" value="AMP-dep_synth/lig_dom"/>
</dbReference>
<feature type="domain" description="Carrier" evidence="2">
    <location>
        <begin position="743"/>
        <end position="828"/>
    </location>
</feature>
<dbReference type="CDD" id="cd05930">
    <property type="entry name" value="A_NRPS"/>
    <property type="match status" value="1"/>
</dbReference>
<dbReference type="InterPro" id="IPR001031">
    <property type="entry name" value="Thioesterase"/>
</dbReference>
<dbReference type="Pfam" id="PF00550">
    <property type="entry name" value="PP-binding"/>
    <property type="match status" value="1"/>
</dbReference>
<dbReference type="Gene3D" id="2.30.38.10">
    <property type="entry name" value="Luciferase, Domain 3"/>
    <property type="match status" value="1"/>
</dbReference>
<keyword evidence="4" id="KW-1185">Reference proteome</keyword>
<dbReference type="SMART" id="SM00824">
    <property type="entry name" value="PKS_TE"/>
    <property type="match status" value="1"/>
</dbReference>
<dbReference type="Gene3D" id="3.30.559.30">
    <property type="entry name" value="Nonribosomal peptide synthetase, condensation domain"/>
    <property type="match status" value="1"/>
</dbReference>
<feature type="region of interest" description="Disordered" evidence="1">
    <location>
        <begin position="128"/>
        <end position="147"/>
    </location>
</feature>
<dbReference type="Gene3D" id="3.40.50.1820">
    <property type="entry name" value="alpha/beta hydrolase"/>
    <property type="match status" value="1"/>
</dbReference>
<evidence type="ECO:0000259" key="2">
    <source>
        <dbReference type="PROSITE" id="PS50075"/>
    </source>
</evidence>
<dbReference type="PANTHER" id="PTHR45527:SF1">
    <property type="entry name" value="FATTY ACID SYNTHASE"/>
    <property type="match status" value="1"/>
</dbReference>
<dbReference type="SUPFAM" id="SSF53474">
    <property type="entry name" value="alpha/beta-Hydrolases"/>
    <property type="match status" value="1"/>
</dbReference>
<dbReference type="InterPro" id="IPR025110">
    <property type="entry name" value="AMP-bd_C"/>
</dbReference>
<dbReference type="PROSITE" id="PS50075">
    <property type="entry name" value="CARRIER"/>
    <property type="match status" value="1"/>
</dbReference>
<dbReference type="Proteomes" id="UP001305606">
    <property type="component" value="Chromosome"/>
</dbReference>
<dbReference type="InterPro" id="IPR020845">
    <property type="entry name" value="AMP-binding_CS"/>
</dbReference>
<evidence type="ECO:0000313" key="4">
    <source>
        <dbReference type="Proteomes" id="UP001305606"/>
    </source>
</evidence>
<name>A0ABY9UNP6_9ACTN</name>
<gene>
    <name evidence="3" type="ORF">PS467_01875</name>
</gene>
<dbReference type="PANTHER" id="PTHR45527">
    <property type="entry name" value="NONRIBOSOMAL PEPTIDE SYNTHETASE"/>
    <property type="match status" value="1"/>
</dbReference>
<dbReference type="InterPro" id="IPR045851">
    <property type="entry name" value="AMP-bd_C_sf"/>
</dbReference>
<dbReference type="Pfam" id="PF00975">
    <property type="entry name" value="Thioesterase"/>
    <property type="match status" value="1"/>
</dbReference>
<dbReference type="SUPFAM" id="SSF47336">
    <property type="entry name" value="ACP-like"/>
    <property type="match status" value="1"/>
</dbReference>
<dbReference type="InterPro" id="IPR029058">
    <property type="entry name" value="AB_hydrolase_fold"/>
</dbReference>
<dbReference type="InterPro" id="IPR020802">
    <property type="entry name" value="TesA-like"/>
</dbReference>
<reference evidence="3 4" key="1">
    <citation type="submission" date="2023-02" db="EMBL/GenBank/DDBJ databases">
        <title>Streptomyces sp. SCA4-21 with antifungal activity against Fusarium oxysporum f. sp. cubense, Streptomyces sp. SCA2-17 with antifungal activity against Fusarium oxysporum f. sp. cubense.</title>
        <authorList>
            <person name="Qi D."/>
        </authorList>
    </citation>
    <scope>NUCLEOTIDE SEQUENCE [LARGE SCALE GENOMIC DNA]</scope>
    <source>
        <strain evidence="3 4">SCA4-21</strain>
    </source>
</reference>
<accession>A0ABY9UNP6</accession>